<dbReference type="Proteomes" id="UP001230933">
    <property type="component" value="Plasmid pMGMM8_4"/>
</dbReference>
<evidence type="ECO:0000313" key="4">
    <source>
        <dbReference type="Proteomes" id="UP001230933"/>
    </source>
</evidence>
<organism evidence="3 4">
    <name type="scientific">Rhodococcus erythropolis</name>
    <name type="common">Arthrobacter picolinophilus</name>
    <dbReference type="NCBI Taxonomy" id="1833"/>
    <lineage>
        <taxon>Bacteria</taxon>
        <taxon>Bacillati</taxon>
        <taxon>Actinomycetota</taxon>
        <taxon>Actinomycetes</taxon>
        <taxon>Mycobacteriales</taxon>
        <taxon>Nocardiaceae</taxon>
        <taxon>Rhodococcus</taxon>
        <taxon>Rhodococcus erythropolis group</taxon>
    </lineage>
</organism>
<evidence type="ECO:0000256" key="2">
    <source>
        <dbReference type="SAM" id="MobiDB-lite"/>
    </source>
</evidence>
<proteinExistence type="predicted"/>
<protein>
    <submittedName>
        <fullName evidence="3">Uncharacterized protein</fullName>
    </submittedName>
</protein>
<accession>A0AAX3ZZF8</accession>
<keyword evidence="3" id="KW-0614">Plasmid</keyword>
<geneLocation type="plasmid" evidence="3 4">
    <name>pMGMM8_4</name>
</geneLocation>
<feature type="compositionally biased region" description="Basic and acidic residues" evidence="2">
    <location>
        <begin position="291"/>
        <end position="305"/>
    </location>
</feature>
<evidence type="ECO:0000313" key="3">
    <source>
        <dbReference type="EMBL" id="WMN02183.1"/>
    </source>
</evidence>
<dbReference type="AlphaFoldDB" id="A0AAX3ZZF8"/>
<dbReference type="RefSeq" id="WP_308372689.1">
    <property type="nucleotide sequence ID" value="NZ_CP133194.1"/>
</dbReference>
<evidence type="ECO:0000256" key="1">
    <source>
        <dbReference type="SAM" id="Coils"/>
    </source>
</evidence>
<reference evidence="3" key="1">
    <citation type="submission" date="2023-08" db="EMBL/GenBank/DDBJ databases">
        <title>Isolation and Characterization of Rhodococcus erythropolis MGMM8.</title>
        <authorList>
            <person name="Diabankana R.G.C."/>
            <person name="Afordoanyi D.M."/>
            <person name="Validov S.Z."/>
        </authorList>
    </citation>
    <scope>NUCLEOTIDE SEQUENCE</scope>
    <source>
        <strain evidence="3">MGMM8</strain>
        <plasmid evidence="3">pMGMM8_4</plasmid>
    </source>
</reference>
<dbReference type="EMBL" id="CP133194">
    <property type="protein sequence ID" value="WMN02183.1"/>
    <property type="molecule type" value="Genomic_DNA"/>
</dbReference>
<feature type="region of interest" description="Disordered" evidence="2">
    <location>
        <begin position="291"/>
        <end position="336"/>
    </location>
</feature>
<sequence length="354" mass="39489">MTEPVHRIRIGTFSISEADLAKAEKQMEFARNRDESLTKVRRDRVERLMDRVERSAIDKALTGYSKFSIDDVAAIHLRPGFIELPVPRPRRDPDVRYDRAKDLATRPPLTRLVNRAGNTLQVYLTMLFIAQLETPMGAYPSNTRPNSYADGWAALAGLKSSTPRLSNRRFGRTVGRLVEQDLVEAHVTGVKGQYDRFKIRKEDGSGEPYLVPTGGRLVSVPVEFFLRGWHLVLTPNEIATYLVILNHKTRVGPRTDGVAVPELVRDTVYGLSAEAYLSAHELAEFGLIDIREPDTEDTTGTKDTEGGSPAGDAGDHKRLPHRFIFPPKGGPDFSRPAADVVLERLTSNSLPPRI</sequence>
<gene>
    <name evidence="3" type="ORF">QIE55_33565</name>
</gene>
<name>A0AAX3ZZF8_RHOER</name>
<keyword evidence="1" id="KW-0175">Coiled coil</keyword>
<feature type="coiled-coil region" evidence="1">
    <location>
        <begin position="13"/>
        <end position="40"/>
    </location>
</feature>